<dbReference type="HOGENOM" id="CLU_027492_1_0_5"/>
<evidence type="ECO:0000313" key="3">
    <source>
        <dbReference type="Proteomes" id="UP000001096"/>
    </source>
</evidence>
<gene>
    <name evidence="2" type="ORF">HMPREF9695_03888</name>
</gene>
<evidence type="ECO:0000313" key="2">
    <source>
        <dbReference type="EMBL" id="EKS37470.1"/>
    </source>
</evidence>
<protein>
    <recommendedName>
        <fullName evidence="1">MobA/VirD2-like nuclease domain-containing protein</fullName>
    </recommendedName>
</protein>
<accession>K8PCY8</accession>
<keyword evidence="3" id="KW-1185">Reference proteome</keyword>
<name>K8PCY8_9BRAD</name>
<dbReference type="InterPro" id="IPR005094">
    <property type="entry name" value="Endonuclease_MobA/VirD2"/>
</dbReference>
<dbReference type="eggNOG" id="COG3843">
    <property type="taxonomic scope" value="Bacteria"/>
</dbReference>
<sequence length="607" mass="66855">MCGISPHLTTTPIFLRFPVLGAMCEASAMTGDSDFRIRPGRIRSTRAQQARPFIAQALAAAKKAGAGVSRSGRIVSGNRSRFGRGQRASIQANRLLTARTRGAVIKARVVRQTSRSAPLATHLNYLRREGVTRDGEKAHLFGPGGDDADPKAFAERCQDDRHHFRFIVSPDDAPDMADLRSFTRDLVTQMEKDLDTRLDWVAVDHWNTEHPHVHLIVRGVRDDGQDLVISRDYIKEGMRDRARDLITQELGPRTDLDIQRSLKRQVDAERFTQLDRQLIRDGHATGVIETAIDPNVRLDEFHALKVGRLRKLETLGLAEQVGPGQWAIDTKAEATLRELGERGDIIKRMHRALTDRGIERGSAGYVLAAESLDAPVIGRLVDRGLDDELKGSAYAVVDGVDGRTHHIKLPDLEAAGDSAAGSIVELRAFDDAQGQRRVAIAVRSDLDIDRQVTATGATWLDRQNIAREPAALSEAGFGAEVRQALDRRADHLVGQGFGERHGQRVTFNRGLIDTLRRRELEAAGEKLSAETGQPFNRAGSGEYVAGTYRQRLALASGRFAMLDDGLGFQLVPWSPSLEKHLGKHVSGVARDDGGIDWSFGRKRGLGL</sequence>
<dbReference type="InterPro" id="IPR021795">
    <property type="entry name" value="DUF3363"/>
</dbReference>
<evidence type="ECO:0000259" key="1">
    <source>
        <dbReference type="Pfam" id="PF03432"/>
    </source>
</evidence>
<dbReference type="Proteomes" id="UP000001096">
    <property type="component" value="Unassembled WGS sequence"/>
</dbReference>
<organism evidence="2 3">
    <name type="scientific">Afipia broomeae ATCC 49717</name>
    <dbReference type="NCBI Taxonomy" id="883078"/>
    <lineage>
        <taxon>Bacteria</taxon>
        <taxon>Pseudomonadati</taxon>
        <taxon>Pseudomonadota</taxon>
        <taxon>Alphaproteobacteria</taxon>
        <taxon>Hyphomicrobiales</taxon>
        <taxon>Nitrobacteraceae</taxon>
        <taxon>Afipia</taxon>
    </lineage>
</organism>
<dbReference type="Pfam" id="PF03432">
    <property type="entry name" value="Relaxase"/>
    <property type="match status" value="1"/>
</dbReference>
<proteinExistence type="predicted"/>
<dbReference type="EMBL" id="AGWX01000004">
    <property type="protein sequence ID" value="EKS37470.1"/>
    <property type="molecule type" value="Genomic_DNA"/>
</dbReference>
<dbReference type="AlphaFoldDB" id="K8PCY8"/>
<feature type="domain" description="MobA/VirD2-like nuclease" evidence="1">
    <location>
        <begin position="154"/>
        <end position="239"/>
    </location>
</feature>
<reference evidence="2 3" key="1">
    <citation type="submission" date="2012-04" db="EMBL/GenBank/DDBJ databases">
        <title>The Genome Sequence of Afipia broomeae ATCC 49717.</title>
        <authorList>
            <consortium name="The Broad Institute Genome Sequencing Platform"/>
            <person name="Earl A."/>
            <person name="Ward D."/>
            <person name="Feldgarden M."/>
            <person name="Gevers D."/>
            <person name="Huys G."/>
            <person name="Walker B."/>
            <person name="Young S.K."/>
            <person name="Zeng Q."/>
            <person name="Gargeya S."/>
            <person name="Fitzgerald M."/>
            <person name="Haas B."/>
            <person name="Abouelleil A."/>
            <person name="Alvarado L."/>
            <person name="Arachchi H.M."/>
            <person name="Berlin A."/>
            <person name="Chapman S.B."/>
            <person name="Goldberg J."/>
            <person name="Griggs A."/>
            <person name="Gujja S."/>
            <person name="Hansen M."/>
            <person name="Howarth C."/>
            <person name="Imamovic A."/>
            <person name="Larimer J."/>
            <person name="McCowen C."/>
            <person name="Montmayeur A."/>
            <person name="Murphy C."/>
            <person name="Neiman D."/>
            <person name="Pearson M."/>
            <person name="Priest M."/>
            <person name="Roberts A."/>
            <person name="Saif S."/>
            <person name="Shea T."/>
            <person name="Sisk P."/>
            <person name="Sykes S."/>
            <person name="Wortman J."/>
            <person name="Nusbaum C."/>
            <person name="Birren B."/>
        </authorList>
    </citation>
    <scope>NUCLEOTIDE SEQUENCE [LARGE SCALE GENOMIC DNA]</scope>
    <source>
        <strain evidence="2 3">ATCC 49717</strain>
    </source>
</reference>
<comment type="caution">
    <text evidence="2">The sequence shown here is derived from an EMBL/GenBank/DDBJ whole genome shotgun (WGS) entry which is preliminary data.</text>
</comment>
<dbReference type="Pfam" id="PF11843">
    <property type="entry name" value="DUF3363"/>
    <property type="match status" value="1"/>
</dbReference>
<dbReference type="PATRIC" id="fig|883078.3.peg.4016"/>